<reference evidence="7" key="4">
    <citation type="submission" date="2025-09" db="UniProtKB">
        <authorList>
            <consortium name="Ensembl"/>
        </authorList>
    </citation>
    <scope>IDENTIFICATION</scope>
</reference>
<dbReference type="SMART" id="SM00032">
    <property type="entry name" value="CCP"/>
    <property type="match status" value="2"/>
</dbReference>
<dbReference type="InterPro" id="IPR035976">
    <property type="entry name" value="Sushi/SCR/CCP_sf"/>
</dbReference>
<keyword evidence="4" id="KW-0325">Glycoprotein</keyword>
<dbReference type="Gene3D" id="2.10.70.10">
    <property type="entry name" value="Complement Module, domain 1"/>
    <property type="match status" value="2"/>
</dbReference>
<reference evidence="8" key="1">
    <citation type="journal article" date="2002" name="Science">
        <title>The draft genome of Ciona intestinalis: insights into chordate and vertebrate origins.</title>
        <authorList>
            <person name="Dehal P."/>
            <person name="Satou Y."/>
            <person name="Campbell R.K."/>
            <person name="Chapman J."/>
            <person name="Degnan B."/>
            <person name="De Tomaso A."/>
            <person name="Davidson B."/>
            <person name="Di Gregorio A."/>
            <person name="Gelpke M."/>
            <person name="Goodstein D.M."/>
            <person name="Harafuji N."/>
            <person name="Hastings K.E."/>
            <person name="Ho I."/>
            <person name="Hotta K."/>
            <person name="Huang W."/>
            <person name="Kawashima T."/>
            <person name="Lemaire P."/>
            <person name="Martinez D."/>
            <person name="Meinertzhagen I.A."/>
            <person name="Necula S."/>
            <person name="Nonaka M."/>
            <person name="Putnam N."/>
            <person name="Rash S."/>
            <person name="Saiga H."/>
            <person name="Satake M."/>
            <person name="Terry A."/>
            <person name="Yamada L."/>
            <person name="Wang H.G."/>
            <person name="Awazu S."/>
            <person name="Azumi K."/>
            <person name="Boore J."/>
            <person name="Branno M."/>
            <person name="Chin-Bow S."/>
            <person name="DeSantis R."/>
            <person name="Doyle S."/>
            <person name="Francino P."/>
            <person name="Keys D.N."/>
            <person name="Haga S."/>
            <person name="Hayashi H."/>
            <person name="Hino K."/>
            <person name="Imai K.S."/>
            <person name="Inaba K."/>
            <person name="Kano S."/>
            <person name="Kobayashi K."/>
            <person name="Kobayashi M."/>
            <person name="Lee B.I."/>
            <person name="Makabe K.W."/>
            <person name="Manohar C."/>
            <person name="Matassi G."/>
            <person name="Medina M."/>
            <person name="Mochizuki Y."/>
            <person name="Mount S."/>
            <person name="Morishita T."/>
            <person name="Miura S."/>
            <person name="Nakayama A."/>
            <person name="Nishizaka S."/>
            <person name="Nomoto H."/>
            <person name="Ohta F."/>
            <person name="Oishi K."/>
            <person name="Rigoutsos I."/>
            <person name="Sano M."/>
            <person name="Sasaki A."/>
            <person name="Sasakura Y."/>
            <person name="Shoguchi E."/>
            <person name="Shin-i T."/>
            <person name="Spagnuolo A."/>
            <person name="Stainier D."/>
            <person name="Suzuki M.M."/>
            <person name="Tassy O."/>
            <person name="Takatori N."/>
            <person name="Tokuoka M."/>
            <person name="Yagi K."/>
            <person name="Yoshizaki F."/>
            <person name="Wada S."/>
            <person name="Zhang C."/>
            <person name="Hyatt P.D."/>
            <person name="Larimer F."/>
            <person name="Detter C."/>
            <person name="Doggett N."/>
            <person name="Glavina T."/>
            <person name="Hawkins T."/>
            <person name="Richardson P."/>
            <person name="Lucas S."/>
            <person name="Kohara Y."/>
            <person name="Levine M."/>
            <person name="Satoh N."/>
            <person name="Rokhsar D.S."/>
        </authorList>
    </citation>
    <scope>NUCLEOTIDE SEQUENCE [LARGE SCALE GENOMIC DNA]</scope>
</reference>
<dbReference type="OMA" id="CTNGNEY"/>
<keyword evidence="1 5" id="KW-0768">Sushi</keyword>
<evidence type="ECO:0000256" key="4">
    <source>
        <dbReference type="ARBA" id="ARBA00023180"/>
    </source>
</evidence>
<feature type="disulfide bond" evidence="5">
    <location>
        <begin position="20"/>
        <end position="47"/>
    </location>
</feature>
<dbReference type="PROSITE" id="PS50923">
    <property type="entry name" value="SUSHI"/>
    <property type="match status" value="1"/>
</dbReference>
<evidence type="ECO:0000313" key="8">
    <source>
        <dbReference type="Proteomes" id="UP000008144"/>
    </source>
</evidence>
<reference evidence="7" key="3">
    <citation type="submission" date="2025-08" db="UniProtKB">
        <authorList>
            <consortium name="Ensembl"/>
        </authorList>
    </citation>
    <scope>IDENTIFICATION</scope>
</reference>
<evidence type="ECO:0000256" key="2">
    <source>
        <dbReference type="ARBA" id="ARBA00022737"/>
    </source>
</evidence>
<keyword evidence="8" id="KW-1185">Reference proteome</keyword>
<dbReference type="InParanoid" id="F6TNY9"/>
<dbReference type="InterPro" id="IPR000436">
    <property type="entry name" value="Sushi_SCR_CCP_dom"/>
</dbReference>
<dbReference type="PANTHER" id="PTHR19325:SF560">
    <property type="entry name" value="SUSHI, VON WILLEBRAND FACTOR TYPE A, EGF AND PENTRAXIN DOMAIN-CONTAINING PROTEIN 1"/>
    <property type="match status" value="1"/>
</dbReference>
<dbReference type="AlphaFoldDB" id="F6TNY9"/>
<evidence type="ECO:0000256" key="5">
    <source>
        <dbReference type="PROSITE-ProRule" id="PRU00302"/>
    </source>
</evidence>
<dbReference type="PANTHER" id="PTHR19325">
    <property type="entry name" value="COMPLEMENT COMPONENT-RELATED SUSHI DOMAIN-CONTAINING"/>
    <property type="match status" value="1"/>
</dbReference>
<reference evidence="7" key="2">
    <citation type="journal article" date="2008" name="Genome Biol.">
        <title>Improved genome assembly and evidence-based global gene model set for the chordate Ciona intestinalis: new insight into intron and operon populations.</title>
        <authorList>
            <person name="Satou Y."/>
            <person name="Mineta K."/>
            <person name="Ogasawara M."/>
            <person name="Sasakura Y."/>
            <person name="Shoguchi E."/>
            <person name="Ueno K."/>
            <person name="Yamada L."/>
            <person name="Matsumoto J."/>
            <person name="Wasserscheid J."/>
            <person name="Dewar K."/>
            <person name="Wiley G.B."/>
            <person name="Macmil S.L."/>
            <person name="Roe B.A."/>
            <person name="Zeller R.W."/>
            <person name="Hastings K.E."/>
            <person name="Lemaire P."/>
            <person name="Lindquist E."/>
            <person name="Endo T."/>
            <person name="Hotta K."/>
            <person name="Inaba K."/>
        </authorList>
    </citation>
    <scope>NUCLEOTIDE SEQUENCE [LARGE SCALE GENOMIC DNA]</scope>
    <source>
        <strain evidence="7">wild type</strain>
    </source>
</reference>
<evidence type="ECO:0000256" key="1">
    <source>
        <dbReference type="ARBA" id="ARBA00022659"/>
    </source>
</evidence>
<dbReference type="HOGENOM" id="CLU_1921777_0_0_1"/>
<dbReference type="CDD" id="cd00033">
    <property type="entry name" value="CCP"/>
    <property type="match status" value="1"/>
</dbReference>
<dbReference type="Ensembl" id="ENSCINT00000029785.2">
    <property type="protein sequence ID" value="ENSCINP00000029539.2"/>
    <property type="gene ID" value="ENSCING00000017458.2"/>
</dbReference>
<keyword evidence="3 5" id="KW-1015">Disulfide bond</keyword>
<dbReference type="EMBL" id="EAAA01001088">
    <property type="status" value="NOT_ANNOTATED_CDS"/>
    <property type="molecule type" value="Genomic_DNA"/>
</dbReference>
<dbReference type="InterPro" id="IPR050350">
    <property type="entry name" value="Compl-Cell_Adhes-Reg"/>
</dbReference>
<sequence length="132" mass="13960">MAQYSCTNGNEYNSVCTFACADGYGLSGSENVTCTDVEEWSGPFPTCELLTCPTFTIRGGNAVCSDGNNVNSDCLATCDDPAHVIYPPSFETVTCQANTTWTDDAPCCVLPCPPHVPTDLVIILDASSSVNE</sequence>
<evidence type="ECO:0000259" key="6">
    <source>
        <dbReference type="PROSITE" id="PS50923"/>
    </source>
</evidence>
<dbReference type="SUPFAM" id="SSF57535">
    <property type="entry name" value="Complement control module/SCR domain"/>
    <property type="match status" value="2"/>
</dbReference>
<evidence type="ECO:0000313" key="7">
    <source>
        <dbReference type="Ensembl" id="ENSCINP00000029539.2"/>
    </source>
</evidence>
<dbReference type="Pfam" id="PF00084">
    <property type="entry name" value="Sushi"/>
    <property type="match status" value="1"/>
</dbReference>
<organism evidence="7 8">
    <name type="scientific">Ciona intestinalis</name>
    <name type="common">Transparent sea squirt</name>
    <name type="synonym">Ascidia intestinalis</name>
    <dbReference type="NCBI Taxonomy" id="7719"/>
    <lineage>
        <taxon>Eukaryota</taxon>
        <taxon>Metazoa</taxon>
        <taxon>Chordata</taxon>
        <taxon>Tunicata</taxon>
        <taxon>Ascidiacea</taxon>
        <taxon>Phlebobranchia</taxon>
        <taxon>Cionidae</taxon>
        <taxon>Ciona</taxon>
    </lineage>
</organism>
<name>F6TNY9_CIOIN</name>
<proteinExistence type="predicted"/>
<comment type="caution">
    <text evidence="5">Lacks conserved residue(s) required for the propagation of feature annotation.</text>
</comment>
<dbReference type="Proteomes" id="UP000008144">
    <property type="component" value="Chromosome 13"/>
</dbReference>
<keyword evidence="2" id="KW-0677">Repeat</keyword>
<accession>F6TNY9</accession>
<protein>
    <recommendedName>
        <fullName evidence="6">Sushi domain-containing protein</fullName>
    </recommendedName>
</protein>
<evidence type="ECO:0000256" key="3">
    <source>
        <dbReference type="ARBA" id="ARBA00023157"/>
    </source>
</evidence>
<feature type="domain" description="Sushi" evidence="6">
    <location>
        <begin position="1"/>
        <end position="49"/>
    </location>
</feature>